<evidence type="ECO:0000313" key="1">
    <source>
        <dbReference type="EMBL" id="JAS19250.1"/>
    </source>
</evidence>
<feature type="non-terminal residue" evidence="1">
    <location>
        <position position="125"/>
    </location>
</feature>
<sequence length="125" mass="14579">RPIRCSSFHENSPDLTCFRDQMNLVPEVKPWHRDDVQFVHTNFIKHEHHSPPPEGHNDAILNWLEEDVTSSDDRDVEFIELCDRSNTVISLDDDSDSVFANSEMSPKEFKGFQESYFVQDEVLRG</sequence>
<proteinExistence type="predicted"/>
<feature type="non-terminal residue" evidence="1">
    <location>
        <position position="1"/>
    </location>
</feature>
<reference evidence="1" key="1">
    <citation type="submission" date="2015-12" db="EMBL/GenBank/DDBJ databases">
        <title>De novo transcriptome assembly of four potential Pierce s Disease insect vectors from Arizona vineyards.</title>
        <authorList>
            <person name="Tassone E.E."/>
        </authorList>
    </citation>
    <scope>NUCLEOTIDE SEQUENCE</scope>
</reference>
<protein>
    <submittedName>
        <fullName evidence="1">Uncharacterized protein</fullName>
    </submittedName>
</protein>
<accession>A0A1B6D0R4</accession>
<dbReference type="AlphaFoldDB" id="A0A1B6D0R4"/>
<organism evidence="1">
    <name type="scientific">Clastoptera arizonana</name>
    <name type="common">Arizona spittle bug</name>
    <dbReference type="NCBI Taxonomy" id="38151"/>
    <lineage>
        <taxon>Eukaryota</taxon>
        <taxon>Metazoa</taxon>
        <taxon>Ecdysozoa</taxon>
        <taxon>Arthropoda</taxon>
        <taxon>Hexapoda</taxon>
        <taxon>Insecta</taxon>
        <taxon>Pterygota</taxon>
        <taxon>Neoptera</taxon>
        <taxon>Paraneoptera</taxon>
        <taxon>Hemiptera</taxon>
        <taxon>Auchenorrhyncha</taxon>
        <taxon>Cercopoidea</taxon>
        <taxon>Clastopteridae</taxon>
        <taxon>Clastoptera</taxon>
    </lineage>
</organism>
<dbReference type="EMBL" id="GEDC01018048">
    <property type="protein sequence ID" value="JAS19250.1"/>
    <property type="molecule type" value="Transcribed_RNA"/>
</dbReference>
<gene>
    <name evidence="1" type="ORF">g.45496</name>
</gene>
<name>A0A1B6D0R4_9HEMI</name>